<evidence type="ECO:0000256" key="3">
    <source>
        <dbReference type="ARBA" id="ARBA00008954"/>
    </source>
</evidence>
<dbReference type="GO" id="GO:0030170">
    <property type="term" value="F:pyridoxal phosphate binding"/>
    <property type="evidence" value="ECO:0007669"/>
    <property type="project" value="InterPro"/>
</dbReference>
<evidence type="ECO:0000256" key="9">
    <source>
        <dbReference type="ARBA" id="ARBA00022946"/>
    </source>
</evidence>
<sequence>MNSQDIRDKHKQYLFPAVKNYYQEPLVISRGRGATVTDMDGNTYLDFFGGILTVSIGHANEEVNGAILAQLNRLSHISTLYPVESVVELAERLENITQGNLKKCFFTASGTEADETAVMMAQLFTGNIEFITLRHAYSGRSMLAQSLTAHSTWRALPSQIAAVKHALSPYCYRCPLKSTYPECGVGCAEDVDELIRTTTTGKIAGMMVEPIQGVGGFITPPKEYFKIVAEIIRNYGGVFISDEVQTGFGRTGKMWGMDHYGVEPDMMTMAKGIANGLPLAAVVTTGTIADSLVKNTISTFGGNPVSCAAANKTIEIILRDNLAENAKSMGEILRKGLKEIQMKYPKYAGDIRGMGLMQAIEFVVDEPAGDRTPNPKAVSQFMEETKKRGLLIGIGGLSGNVVRISPHLNIGRDDVENALEILSDSFAALTV</sequence>
<dbReference type="Gene3D" id="3.40.640.10">
    <property type="entry name" value="Type I PLP-dependent aspartate aminotransferase-like (Major domain)"/>
    <property type="match status" value="1"/>
</dbReference>
<dbReference type="SUPFAM" id="SSF53383">
    <property type="entry name" value="PLP-dependent transferases"/>
    <property type="match status" value="1"/>
</dbReference>
<dbReference type="InterPro" id="IPR015421">
    <property type="entry name" value="PyrdxlP-dep_Trfase_major"/>
</dbReference>
<keyword evidence="7" id="KW-0808">Transferase</keyword>
<dbReference type="PANTHER" id="PTHR45688:SF3">
    <property type="entry name" value="ALANINE--GLYOXYLATE AMINOTRANSFERASE 2, MITOCHONDRIAL"/>
    <property type="match status" value="1"/>
</dbReference>
<dbReference type="InterPro" id="IPR015424">
    <property type="entry name" value="PyrdxlP-dep_Trfase"/>
</dbReference>
<dbReference type="InterPro" id="IPR049704">
    <property type="entry name" value="Aminotrans_3_PPA_site"/>
</dbReference>
<protein>
    <recommendedName>
        <fullName evidence="5">alanine--glyoxylate transaminase</fullName>
        <ecNumber evidence="5">2.6.1.44</ecNumber>
    </recommendedName>
</protein>
<comment type="subcellular location">
    <subcellularLocation>
        <location evidence="2">Mitochondrion</location>
    </subcellularLocation>
</comment>
<evidence type="ECO:0000256" key="10">
    <source>
        <dbReference type="ARBA" id="ARBA00023128"/>
    </source>
</evidence>
<dbReference type="EC" id="2.6.1.44" evidence="5"/>
<dbReference type="GO" id="GO:0005739">
    <property type="term" value="C:mitochondrion"/>
    <property type="evidence" value="ECO:0007669"/>
    <property type="project" value="UniProtKB-SubCell"/>
</dbReference>
<keyword evidence="9" id="KW-0809">Transit peptide</keyword>
<keyword evidence="10" id="KW-0496">Mitochondrion</keyword>
<dbReference type="InterPro" id="IPR015422">
    <property type="entry name" value="PyrdxlP-dep_Trfase_small"/>
</dbReference>
<dbReference type="InterPro" id="IPR005814">
    <property type="entry name" value="Aminotrans_3"/>
</dbReference>
<dbReference type="PIRSF" id="PIRSF000521">
    <property type="entry name" value="Transaminase_4ab_Lys_Orn"/>
    <property type="match status" value="1"/>
</dbReference>
<comment type="subunit">
    <text evidence="4">Homotetramer.</text>
</comment>
<dbReference type="Pfam" id="PF00202">
    <property type="entry name" value="Aminotran_3"/>
    <property type="match status" value="1"/>
</dbReference>
<dbReference type="AlphaFoldDB" id="A0A381X5C6"/>
<evidence type="ECO:0000313" key="11">
    <source>
        <dbReference type="EMBL" id="SVA59956.1"/>
    </source>
</evidence>
<evidence type="ECO:0000256" key="5">
    <source>
        <dbReference type="ARBA" id="ARBA00013049"/>
    </source>
</evidence>
<evidence type="ECO:0000256" key="8">
    <source>
        <dbReference type="ARBA" id="ARBA00022898"/>
    </source>
</evidence>
<dbReference type="PROSITE" id="PS00600">
    <property type="entry name" value="AA_TRANSFER_CLASS_3"/>
    <property type="match status" value="1"/>
</dbReference>
<dbReference type="GO" id="GO:0008453">
    <property type="term" value="F:alanine-glyoxylate transaminase activity"/>
    <property type="evidence" value="ECO:0007669"/>
    <property type="project" value="UniProtKB-EC"/>
</dbReference>
<comment type="similarity">
    <text evidence="3">Belongs to the class-III pyridoxal-phosphate-dependent aminotransferase family.</text>
</comment>
<accession>A0A381X5C6</accession>
<dbReference type="PANTHER" id="PTHR45688">
    <property type="match status" value="1"/>
</dbReference>
<gene>
    <name evidence="11" type="ORF">METZ01_LOCUS112810</name>
</gene>
<dbReference type="EMBL" id="UINC01013979">
    <property type="protein sequence ID" value="SVA59956.1"/>
    <property type="molecule type" value="Genomic_DNA"/>
</dbReference>
<evidence type="ECO:0000256" key="2">
    <source>
        <dbReference type="ARBA" id="ARBA00004173"/>
    </source>
</evidence>
<keyword evidence="8" id="KW-0663">Pyridoxal phosphate</keyword>
<proteinExistence type="inferred from homology"/>
<evidence type="ECO:0000256" key="6">
    <source>
        <dbReference type="ARBA" id="ARBA00022576"/>
    </source>
</evidence>
<evidence type="ECO:0000256" key="7">
    <source>
        <dbReference type="ARBA" id="ARBA00022679"/>
    </source>
</evidence>
<keyword evidence="6" id="KW-0032">Aminotransferase</keyword>
<comment type="cofactor">
    <cofactor evidence="1">
        <name>pyridoxal 5'-phosphate</name>
        <dbReference type="ChEBI" id="CHEBI:597326"/>
    </cofactor>
</comment>
<evidence type="ECO:0000256" key="4">
    <source>
        <dbReference type="ARBA" id="ARBA00011881"/>
    </source>
</evidence>
<dbReference type="Gene3D" id="3.90.1150.10">
    <property type="entry name" value="Aspartate Aminotransferase, domain 1"/>
    <property type="match status" value="1"/>
</dbReference>
<organism evidence="11">
    <name type="scientific">marine metagenome</name>
    <dbReference type="NCBI Taxonomy" id="408172"/>
    <lineage>
        <taxon>unclassified sequences</taxon>
        <taxon>metagenomes</taxon>
        <taxon>ecological metagenomes</taxon>
    </lineage>
</organism>
<dbReference type="FunFam" id="3.40.640.10:FF:000004">
    <property type="entry name" value="Acetylornithine aminotransferase"/>
    <property type="match status" value="1"/>
</dbReference>
<evidence type="ECO:0000256" key="1">
    <source>
        <dbReference type="ARBA" id="ARBA00001933"/>
    </source>
</evidence>
<reference evidence="11" key="1">
    <citation type="submission" date="2018-05" db="EMBL/GenBank/DDBJ databases">
        <authorList>
            <person name="Lanie J.A."/>
            <person name="Ng W.-L."/>
            <person name="Kazmierczak K.M."/>
            <person name="Andrzejewski T.M."/>
            <person name="Davidsen T.M."/>
            <person name="Wayne K.J."/>
            <person name="Tettelin H."/>
            <person name="Glass J.I."/>
            <person name="Rusch D."/>
            <person name="Podicherti R."/>
            <person name="Tsui H.-C.T."/>
            <person name="Winkler M.E."/>
        </authorList>
    </citation>
    <scope>NUCLEOTIDE SEQUENCE</scope>
</reference>
<dbReference type="CDD" id="cd00610">
    <property type="entry name" value="OAT_like"/>
    <property type="match status" value="1"/>
</dbReference>
<name>A0A381X5C6_9ZZZZ</name>